<comment type="caution">
    <text evidence="1">The sequence shown here is derived from an EMBL/GenBank/DDBJ whole genome shotgun (WGS) entry which is preliminary data.</text>
</comment>
<organism evidence="1 2">
    <name type="scientific">Cetraspora pellucida</name>
    <dbReference type="NCBI Taxonomy" id="1433469"/>
    <lineage>
        <taxon>Eukaryota</taxon>
        <taxon>Fungi</taxon>
        <taxon>Fungi incertae sedis</taxon>
        <taxon>Mucoromycota</taxon>
        <taxon>Glomeromycotina</taxon>
        <taxon>Glomeromycetes</taxon>
        <taxon>Diversisporales</taxon>
        <taxon>Gigasporaceae</taxon>
        <taxon>Cetraspora</taxon>
    </lineage>
</organism>
<name>A0A9N9CHC4_9GLOM</name>
<accession>A0A9N9CHC4</accession>
<reference evidence="1" key="1">
    <citation type="submission" date="2021-06" db="EMBL/GenBank/DDBJ databases">
        <authorList>
            <person name="Kallberg Y."/>
            <person name="Tangrot J."/>
            <person name="Rosling A."/>
        </authorList>
    </citation>
    <scope>NUCLEOTIDE SEQUENCE</scope>
    <source>
        <strain evidence="1">FL966</strain>
    </source>
</reference>
<dbReference type="AlphaFoldDB" id="A0A9N9CHC4"/>
<dbReference type="Proteomes" id="UP000789759">
    <property type="component" value="Unassembled WGS sequence"/>
</dbReference>
<evidence type="ECO:0000313" key="2">
    <source>
        <dbReference type="Proteomes" id="UP000789759"/>
    </source>
</evidence>
<protein>
    <submittedName>
        <fullName evidence="1">56_t:CDS:1</fullName>
    </submittedName>
</protein>
<dbReference type="EMBL" id="CAJVQA010004651">
    <property type="protein sequence ID" value="CAG8603428.1"/>
    <property type="molecule type" value="Genomic_DNA"/>
</dbReference>
<evidence type="ECO:0000313" key="1">
    <source>
        <dbReference type="EMBL" id="CAG8603428.1"/>
    </source>
</evidence>
<gene>
    <name evidence="1" type="ORF">CPELLU_LOCUS7105</name>
</gene>
<keyword evidence="2" id="KW-1185">Reference proteome</keyword>
<sequence length="49" mass="5331">MASGHRSLHQPFFGIEELSSHLSSPGWGTGYFLLNVRILCQSTTISAVP</sequence>
<proteinExistence type="predicted"/>